<dbReference type="OMA" id="VEPFTLM"/>
<accession>A0A251TVG1</accession>
<evidence type="ECO:0000313" key="2">
    <source>
        <dbReference type="EMBL" id="KAF5790038.1"/>
    </source>
</evidence>
<keyword evidence="2" id="KW-0808">Transferase</keyword>
<proteinExistence type="predicted"/>
<reference evidence="2" key="3">
    <citation type="submission" date="2020-06" db="EMBL/GenBank/DDBJ databases">
        <title>Helianthus annuus Genome sequencing and assembly Release 2.</title>
        <authorList>
            <person name="Gouzy J."/>
            <person name="Langlade N."/>
            <person name="Munos S."/>
        </authorList>
    </citation>
    <scope>NUCLEOTIDE SEQUENCE</scope>
    <source>
        <tissue evidence="2">Leaves</tissue>
    </source>
</reference>
<dbReference type="Pfam" id="PF00069">
    <property type="entry name" value="Pkinase"/>
    <property type="match status" value="1"/>
</dbReference>
<reference evidence="3" key="2">
    <citation type="submission" date="2017-02" db="EMBL/GenBank/DDBJ databases">
        <title>Sunflower complete genome.</title>
        <authorList>
            <person name="Langlade N."/>
            <person name="Munos S."/>
        </authorList>
    </citation>
    <scope>NUCLEOTIDE SEQUENCE [LARGE SCALE GENOMIC DNA]</scope>
    <source>
        <tissue evidence="3">Leaves</tissue>
    </source>
</reference>
<dbReference type="EMBL" id="CM007898">
    <property type="protein sequence ID" value="OTG14562.1"/>
    <property type="molecule type" value="Genomic_DNA"/>
</dbReference>
<dbReference type="PANTHER" id="PTHR47987">
    <property type="entry name" value="OS08G0249100 PROTEIN"/>
    <property type="match status" value="1"/>
</dbReference>
<dbReference type="PROSITE" id="PS00108">
    <property type="entry name" value="PROTEIN_KINASE_ST"/>
    <property type="match status" value="1"/>
</dbReference>
<dbReference type="EMBL" id="MNCJ02000324">
    <property type="protein sequence ID" value="KAF5790038.1"/>
    <property type="molecule type" value="Genomic_DNA"/>
</dbReference>
<evidence type="ECO:0000313" key="3">
    <source>
        <dbReference type="EMBL" id="OTG14562.1"/>
    </source>
</evidence>
<gene>
    <name evidence="3" type="ORF">HannXRQ_Chr09g0250831</name>
    <name evidence="2" type="ORF">HanXRQr2_Chr09g0378341</name>
</gene>
<dbReference type="GO" id="GO:0005524">
    <property type="term" value="F:ATP binding"/>
    <property type="evidence" value="ECO:0007669"/>
    <property type="project" value="InterPro"/>
</dbReference>
<dbReference type="InterPro" id="IPR011009">
    <property type="entry name" value="Kinase-like_dom_sf"/>
</dbReference>
<dbReference type="InParanoid" id="A0A251TVG1"/>
<dbReference type="Gene3D" id="1.10.510.10">
    <property type="entry name" value="Transferase(Phosphotransferase) domain 1"/>
    <property type="match status" value="1"/>
</dbReference>
<evidence type="ECO:0000313" key="4">
    <source>
        <dbReference type="Proteomes" id="UP000215914"/>
    </source>
</evidence>
<dbReference type="GO" id="GO:0004672">
    <property type="term" value="F:protein kinase activity"/>
    <property type="evidence" value="ECO:0007669"/>
    <property type="project" value="InterPro"/>
</dbReference>
<keyword evidence="4" id="KW-1185">Reference proteome</keyword>
<dbReference type="Gramene" id="mRNA:HanXRQr2_Chr09g0378341">
    <property type="protein sequence ID" value="CDS:HanXRQr2_Chr09g0378341.1"/>
    <property type="gene ID" value="HanXRQr2_Chr09g0378341"/>
</dbReference>
<dbReference type="SUPFAM" id="SSF56112">
    <property type="entry name" value="Protein kinase-like (PK-like)"/>
    <property type="match status" value="1"/>
</dbReference>
<dbReference type="InterPro" id="IPR046958">
    <property type="entry name" value="RBK1/2/STUNTED"/>
</dbReference>
<protein>
    <recommendedName>
        <fullName evidence="1">Protein kinase domain-containing protein</fullName>
    </recommendedName>
</protein>
<evidence type="ECO:0000259" key="1">
    <source>
        <dbReference type="PROSITE" id="PS50011"/>
    </source>
</evidence>
<name>A0A251TVG1_HELAN</name>
<reference evidence="2 4" key="1">
    <citation type="journal article" date="2017" name="Nature">
        <title>The sunflower genome provides insights into oil metabolism, flowering and Asterid evolution.</title>
        <authorList>
            <person name="Badouin H."/>
            <person name="Gouzy J."/>
            <person name="Grassa C.J."/>
            <person name="Murat F."/>
            <person name="Staton S.E."/>
            <person name="Cottret L."/>
            <person name="Lelandais-Briere C."/>
            <person name="Owens G.L."/>
            <person name="Carrere S."/>
            <person name="Mayjonade B."/>
            <person name="Legrand L."/>
            <person name="Gill N."/>
            <person name="Kane N.C."/>
            <person name="Bowers J.E."/>
            <person name="Hubner S."/>
            <person name="Bellec A."/>
            <person name="Berard A."/>
            <person name="Berges H."/>
            <person name="Blanchet N."/>
            <person name="Boniface M.C."/>
            <person name="Brunel D."/>
            <person name="Catrice O."/>
            <person name="Chaidir N."/>
            <person name="Claudel C."/>
            <person name="Donnadieu C."/>
            <person name="Faraut T."/>
            <person name="Fievet G."/>
            <person name="Helmstetter N."/>
            <person name="King M."/>
            <person name="Knapp S.J."/>
            <person name="Lai Z."/>
            <person name="Le Paslier M.C."/>
            <person name="Lippi Y."/>
            <person name="Lorenzon L."/>
            <person name="Mandel J.R."/>
            <person name="Marage G."/>
            <person name="Marchand G."/>
            <person name="Marquand E."/>
            <person name="Bret-Mestries E."/>
            <person name="Morien E."/>
            <person name="Nambeesan S."/>
            <person name="Nguyen T."/>
            <person name="Pegot-Espagnet P."/>
            <person name="Pouilly N."/>
            <person name="Raftis F."/>
            <person name="Sallet E."/>
            <person name="Schiex T."/>
            <person name="Thomas J."/>
            <person name="Vandecasteele C."/>
            <person name="Vares D."/>
            <person name="Vear F."/>
            <person name="Vautrin S."/>
            <person name="Crespi M."/>
            <person name="Mangin B."/>
            <person name="Burke J.M."/>
            <person name="Salse J."/>
            <person name="Munos S."/>
            <person name="Vincourt P."/>
            <person name="Rieseberg L.H."/>
            <person name="Langlade N.B."/>
        </authorList>
    </citation>
    <scope>NUCLEOTIDE SEQUENCE [LARGE SCALE GENOMIC DNA]</scope>
    <source>
        <strain evidence="4">cv. SF193</strain>
        <tissue evidence="2">Leaves</tissue>
    </source>
</reference>
<organism evidence="3 4">
    <name type="scientific">Helianthus annuus</name>
    <name type="common">Common sunflower</name>
    <dbReference type="NCBI Taxonomy" id="4232"/>
    <lineage>
        <taxon>Eukaryota</taxon>
        <taxon>Viridiplantae</taxon>
        <taxon>Streptophyta</taxon>
        <taxon>Embryophyta</taxon>
        <taxon>Tracheophyta</taxon>
        <taxon>Spermatophyta</taxon>
        <taxon>Magnoliopsida</taxon>
        <taxon>eudicotyledons</taxon>
        <taxon>Gunneridae</taxon>
        <taxon>Pentapetalae</taxon>
        <taxon>asterids</taxon>
        <taxon>campanulids</taxon>
        <taxon>Asterales</taxon>
        <taxon>Asteraceae</taxon>
        <taxon>Asteroideae</taxon>
        <taxon>Heliantheae alliance</taxon>
        <taxon>Heliantheae</taxon>
        <taxon>Helianthus</taxon>
    </lineage>
</organism>
<sequence length="82" mass="9461">MIEMDWRVRYEIALGATRGLEYLHHACERPVIHRDVKSSNILLEEDMKPKIVDFGLAKIVPNLKQLLNEEASGLVEPFTLMK</sequence>
<dbReference type="InterPro" id="IPR008271">
    <property type="entry name" value="Ser/Thr_kinase_AS"/>
</dbReference>
<dbReference type="InterPro" id="IPR000719">
    <property type="entry name" value="Prot_kinase_dom"/>
</dbReference>
<feature type="domain" description="Protein kinase" evidence="1">
    <location>
        <begin position="1"/>
        <end position="82"/>
    </location>
</feature>
<dbReference type="Proteomes" id="UP000215914">
    <property type="component" value="Chromosome 9"/>
</dbReference>
<dbReference type="AlphaFoldDB" id="A0A251TVG1"/>
<dbReference type="FunFam" id="1.10.510.10:FF:001424">
    <property type="entry name" value="Protein kinase superfamily protein"/>
    <property type="match status" value="1"/>
</dbReference>
<dbReference type="PROSITE" id="PS50011">
    <property type="entry name" value="PROTEIN_KINASE_DOM"/>
    <property type="match status" value="1"/>
</dbReference>